<dbReference type="InterPro" id="IPR025543">
    <property type="entry name" value="Dodecin-like"/>
</dbReference>
<sequence>MSVAKVIEINASSSKGVEDAVQHGLKKAGESVKNIKGAWVNEIKVVTKDDGTIAEWRVNLKINFVVD</sequence>
<proteinExistence type="predicted"/>
<dbReference type="InterPro" id="IPR036694">
    <property type="entry name" value="Dodecin-like_sf"/>
</dbReference>
<dbReference type="Pfam" id="PF07311">
    <property type="entry name" value="Dodecin"/>
    <property type="match status" value="1"/>
</dbReference>
<dbReference type="Proteomes" id="UP001549251">
    <property type="component" value="Unassembled WGS sequence"/>
</dbReference>
<dbReference type="SUPFAM" id="SSF89807">
    <property type="entry name" value="Dodecin-like"/>
    <property type="match status" value="1"/>
</dbReference>
<evidence type="ECO:0000313" key="1">
    <source>
        <dbReference type="EMBL" id="MET4568592.1"/>
    </source>
</evidence>
<organism evidence="1 2">
    <name type="scientific">Rhodanobacter soli</name>
    <dbReference type="NCBI Taxonomy" id="590609"/>
    <lineage>
        <taxon>Bacteria</taxon>
        <taxon>Pseudomonadati</taxon>
        <taxon>Pseudomonadota</taxon>
        <taxon>Gammaproteobacteria</taxon>
        <taxon>Lysobacterales</taxon>
        <taxon>Rhodanobacteraceae</taxon>
        <taxon>Rhodanobacter</taxon>
    </lineage>
</organism>
<dbReference type="InterPro" id="IPR009923">
    <property type="entry name" value="Dodecin"/>
</dbReference>
<gene>
    <name evidence="1" type="ORF">ABIE04_000919</name>
</gene>
<protein>
    <submittedName>
        <fullName evidence="1">Flavin-binding protein dodecin</fullName>
    </submittedName>
</protein>
<evidence type="ECO:0000313" key="2">
    <source>
        <dbReference type="Proteomes" id="UP001549251"/>
    </source>
</evidence>
<dbReference type="Gene3D" id="3.30.1660.10">
    <property type="entry name" value="Flavin-binding protein dodecin"/>
    <property type="match status" value="1"/>
</dbReference>
<keyword evidence="2" id="KW-1185">Reference proteome</keyword>
<dbReference type="RefSeq" id="WP_214555582.1">
    <property type="nucleotide sequence ID" value="NZ_JBEPSD010000001.1"/>
</dbReference>
<dbReference type="EMBL" id="JBEPSD010000001">
    <property type="protein sequence ID" value="MET4568592.1"/>
    <property type="molecule type" value="Genomic_DNA"/>
</dbReference>
<name>A0ABV2PV93_9GAMM</name>
<accession>A0ABV2PV93</accession>
<comment type="caution">
    <text evidence="1">The sequence shown here is derived from an EMBL/GenBank/DDBJ whole genome shotgun (WGS) entry which is preliminary data.</text>
</comment>
<reference evidence="1 2" key="1">
    <citation type="submission" date="2024-06" db="EMBL/GenBank/DDBJ databases">
        <title>Sorghum-associated microbial communities from plants grown in Nebraska, USA.</title>
        <authorList>
            <person name="Schachtman D."/>
        </authorList>
    </citation>
    <scope>NUCLEOTIDE SEQUENCE [LARGE SCALE GENOMIC DNA]</scope>
    <source>
        <strain evidence="1 2">1757</strain>
    </source>
</reference>